<evidence type="ECO:0000256" key="4">
    <source>
        <dbReference type="ARBA" id="ARBA00022475"/>
    </source>
</evidence>
<keyword evidence="7 10" id="KW-1133">Transmembrane helix</keyword>
<evidence type="ECO:0000256" key="2">
    <source>
        <dbReference type="ARBA" id="ARBA00006742"/>
    </source>
</evidence>
<organism evidence="11 12">
    <name type="scientific">Symbiobacterium terraclitae</name>
    <dbReference type="NCBI Taxonomy" id="557451"/>
    <lineage>
        <taxon>Bacteria</taxon>
        <taxon>Bacillati</taxon>
        <taxon>Bacillota</taxon>
        <taxon>Clostridia</taxon>
        <taxon>Eubacteriales</taxon>
        <taxon>Symbiobacteriaceae</taxon>
        <taxon>Symbiobacterium</taxon>
    </lineage>
</organism>
<dbReference type="EMBL" id="JAGGLG010000003">
    <property type="protein sequence ID" value="MBP2017196.1"/>
    <property type="molecule type" value="Genomic_DNA"/>
</dbReference>
<reference evidence="11 12" key="1">
    <citation type="submission" date="2021-03" db="EMBL/GenBank/DDBJ databases">
        <title>Genomic Encyclopedia of Type Strains, Phase IV (KMG-IV): sequencing the most valuable type-strain genomes for metagenomic binning, comparative biology and taxonomic classification.</title>
        <authorList>
            <person name="Goeker M."/>
        </authorList>
    </citation>
    <scope>NUCLEOTIDE SEQUENCE [LARGE SCALE GENOMIC DNA]</scope>
    <source>
        <strain evidence="11 12">DSM 27138</strain>
    </source>
</reference>
<evidence type="ECO:0000256" key="6">
    <source>
        <dbReference type="ARBA" id="ARBA00022927"/>
    </source>
</evidence>
<gene>
    <name evidence="11" type="ORF">J2Z79_000570</name>
</gene>
<evidence type="ECO:0000256" key="3">
    <source>
        <dbReference type="ARBA" id="ARBA00022448"/>
    </source>
</evidence>
<comment type="caution">
    <text evidence="11">The sequence shown here is derived from an EMBL/GenBank/DDBJ whole genome shotgun (WGS) entry which is preliminary data.</text>
</comment>
<keyword evidence="12" id="KW-1185">Reference proteome</keyword>
<dbReference type="NCBIfam" id="TIGR00739">
    <property type="entry name" value="yajC"/>
    <property type="match status" value="1"/>
</dbReference>
<keyword evidence="4" id="KW-1003">Cell membrane</keyword>
<dbReference type="PANTHER" id="PTHR33909:SF1">
    <property type="entry name" value="SEC TRANSLOCON ACCESSORY COMPLEX SUBUNIT YAJC"/>
    <property type="match status" value="1"/>
</dbReference>
<keyword evidence="8" id="KW-0811">Translocation</keyword>
<accession>A0ABS4JQE1</accession>
<keyword evidence="3" id="KW-0813">Transport</keyword>
<dbReference type="InterPro" id="IPR003849">
    <property type="entry name" value="Preprotein_translocase_YajC"/>
</dbReference>
<dbReference type="Pfam" id="PF02699">
    <property type="entry name" value="YajC"/>
    <property type="match status" value="1"/>
</dbReference>
<name>A0ABS4JQE1_9FIRM</name>
<evidence type="ECO:0000256" key="9">
    <source>
        <dbReference type="ARBA" id="ARBA00023136"/>
    </source>
</evidence>
<keyword evidence="6" id="KW-0653">Protein transport</keyword>
<comment type="subcellular location">
    <subcellularLocation>
        <location evidence="1">Cell membrane</location>
        <topology evidence="1">Single-pass membrane protein</topology>
    </subcellularLocation>
</comment>
<evidence type="ECO:0000256" key="8">
    <source>
        <dbReference type="ARBA" id="ARBA00023010"/>
    </source>
</evidence>
<keyword evidence="9 10" id="KW-0472">Membrane</keyword>
<feature type="transmembrane region" description="Helical" evidence="10">
    <location>
        <begin position="6"/>
        <end position="22"/>
    </location>
</feature>
<evidence type="ECO:0000256" key="1">
    <source>
        <dbReference type="ARBA" id="ARBA00004162"/>
    </source>
</evidence>
<dbReference type="PRINTS" id="PR01853">
    <property type="entry name" value="YAJCTRNLCASE"/>
</dbReference>
<keyword evidence="5 10" id="KW-0812">Transmembrane</keyword>
<evidence type="ECO:0000313" key="11">
    <source>
        <dbReference type="EMBL" id="MBP2017196.1"/>
    </source>
</evidence>
<comment type="similarity">
    <text evidence="2">Belongs to the YajC family.</text>
</comment>
<evidence type="ECO:0000256" key="5">
    <source>
        <dbReference type="ARBA" id="ARBA00022692"/>
    </source>
</evidence>
<sequence length="89" mass="10175">MEFLVQWGPLILLFVLMYFMMIRPQQQQQKKRQEMLNSLKVGDEIITIGGLHGVIQALDESKNTIRVKVASNVELTFNRSAVGSVRRGE</sequence>
<dbReference type="RefSeq" id="WP_245301985.1">
    <property type="nucleotide sequence ID" value="NZ_JAGGLG010000003.1"/>
</dbReference>
<evidence type="ECO:0000256" key="10">
    <source>
        <dbReference type="SAM" id="Phobius"/>
    </source>
</evidence>
<dbReference type="Proteomes" id="UP001519289">
    <property type="component" value="Unassembled WGS sequence"/>
</dbReference>
<proteinExistence type="inferred from homology"/>
<protein>
    <submittedName>
        <fullName evidence="11">Preprotein translocase subunit YajC</fullName>
    </submittedName>
</protein>
<evidence type="ECO:0000256" key="7">
    <source>
        <dbReference type="ARBA" id="ARBA00022989"/>
    </source>
</evidence>
<evidence type="ECO:0000313" key="12">
    <source>
        <dbReference type="Proteomes" id="UP001519289"/>
    </source>
</evidence>
<dbReference type="SMART" id="SM01323">
    <property type="entry name" value="YajC"/>
    <property type="match status" value="1"/>
</dbReference>
<dbReference type="PANTHER" id="PTHR33909">
    <property type="entry name" value="SEC TRANSLOCON ACCESSORY COMPLEX SUBUNIT YAJC"/>
    <property type="match status" value="1"/>
</dbReference>